<evidence type="ECO:0000313" key="13">
    <source>
        <dbReference type="Proteomes" id="UP001630127"/>
    </source>
</evidence>
<dbReference type="Proteomes" id="UP001630127">
    <property type="component" value="Unassembled WGS sequence"/>
</dbReference>
<dbReference type="AlphaFoldDB" id="A0ABD2ZYR1"/>
<sequence>MALGKYSRVDGRKSSSNFCSTVTIVVFVALCLVGVWMMTSSSVVPVQNSDVASQKESNNDVTENTRMSENNADNNFANASNENENVNSEGSSNDNAGKSKQFEDNPGDLPEDATKGDNTVSSNREGKNSNSLENPTEENQEEKSGKKNREEGGFKSEDGNKDEMQNGENGEPKIDEKDSEAGEINETNASRGESGDDNKADENSNETKQAYKGNSEKEENKKDTKPGQDSGEKKENGQTSDVFPSGAESELLKETTTLNGAFSTQATESKNEKEAQQSSEPKNQSGTSWKFCNVTAGPDFIPCLDNLEAIRNLHSTKHYEHRERHCPDNPPTCLVALPEGYRRAIEWPTSREKIWYHNVPHTKLAELKGHQNWVKVSSEYLTFPGGGTQFKHGALHYIDFIQQSVPDIAWGKHSRVVLDVGCGVASFGGFLFDRDVLTMSLAPKDEHEAQVQFALERGIPAISAVMGTKRLPFPGRVFDIVHCARCRVPWHIEGGKLLLELNRLLRPGGFFVWSATPVYQKIPEDVEIWAAMKKLTKSMCWELVSITKDRLNGVGIAVYRKPTTNECYEQRSPNEPPLCQDSDDPNAAWSVPLQACMHKVPIAESERGFQWPEFWPARLGKPPYWLLSSQIGVYGKPAPEDFTTDYEHWKHVVIKSYINGLGINWSTVRNVMDMRAVYGGFAAALKDMNVWVMNIVSVDAPDTLPIIYERGLFGIYHDWCESFSTYPRSYDLLHADHLFSKIKKKCNFTALVVEVDRILRPEGKIIVRDNVETINELESIFKSLHWEVRMTYSKDKEGLLCAQKMMWRPKELETVSYAIARRN</sequence>
<protein>
    <recommendedName>
        <fullName evidence="14">Methyltransferase PMT26</fullName>
    </recommendedName>
</protein>
<organism evidence="12 13">
    <name type="scientific">Cinchona calisaya</name>
    <dbReference type="NCBI Taxonomy" id="153742"/>
    <lineage>
        <taxon>Eukaryota</taxon>
        <taxon>Viridiplantae</taxon>
        <taxon>Streptophyta</taxon>
        <taxon>Embryophyta</taxon>
        <taxon>Tracheophyta</taxon>
        <taxon>Spermatophyta</taxon>
        <taxon>Magnoliopsida</taxon>
        <taxon>eudicotyledons</taxon>
        <taxon>Gunneridae</taxon>
        <taxon>Pentapetalae</taxon>
        <taxon>asterids</taxon>
        <taxon>lamiids</taxon>
        <taxon>Gentianales</taxon>
        <taxon>Rubiaceae</taxon>
        <taxon>Cinchonoideae</taxon>
        <taxon>Cinchoneae</taxon>
        <taxon>Cinchona</taxon>
    </lineage>
</organism>
<feature type="compositionally biased region" description="Polar residues" evidence="10">
    <location>
        <begin position="276"/>
        <end position="288"/>
    </location>
</feature>
<feature type="compositionally biased region" description="Basic and acidic residues" evidence="10">
    <location>
        <begin position="214"/>
        <end position="236"/>
    </location>
</feature>
<evidence type="ECO:0000256" key="5">
    <source>
        <dbReference type="ARBA" id="ARBA00022968"/>
    </source>
</evidence>
<evidence type="ECO:0000256" key="11">
    <source>
        <dbReference type="SAM" id="Phobius"/>
    </source>
</evidence>
<dbReference type="PANTHER" id="PTHR10108:SF1130">
    <property type="entry name" value="METHYLTRANSFERASE PMT26-RELATED"/>
    <property type="match status" value="1"/>
</dbReference>
<evidence type="ECO:0000256" key="9">
    <source>
        <dbReference type="ARBA" id="ARBA00060399"/>
    </source>
</evidence>
<feature type="compositionally biased region" description="Polar residues" evidence="10">
    <location>
        <begin position="116"/>
        <end position="134"/>
    </location>
</feature>
<comment type="similarity">
    <text evidence="1">Belongs to the methyltransferase superfamily.</text>
</comment>
<evidence type="ECO:0000256" key="10">
    <source>
        <dbReference type="SAM" id="MobiDB-lite"/>
    </source>
</evidence>
<evidence type="ECO:0008006" key="14">
    <source>
        <dbReference type="Google" id="ProtNLM"/>
    </source>
</evidence>
<name>A0ABD2ZYR1_9GENT</name>
<keyword evidence="4 11" id="KW-0812">Transmembrane</keyword>
<evidence type="ECO:0000256" key="3">
    <source>
        <dbReference type="ARBA" id="ARBA00022679"/>
    </source>
</evidence>
<accession>A0ABD2ZYR1</accession>
<keyword evidence="5" id="KW-0735">Signal-anchor</keyword>
<evidence type="ECO:0000256" key="7">
    <source>
        <dbReference type="ARBA" id="ARBA00023136"/>
    </source>
</evidence>
<keyword evidence="7 11" id="KW-0472">Membrane</keyword>
<keyword evidence="3" id="KW-0808">Transferase</keyword>
<feature type="compositionally biased region" description="Low complexity" evidence="10">
    <location>
        <begin position="68"/>
        <end position="95"/>
    </location>
</feature>
<dbReference type="InterPro" id="IPR004159">
    <property type="entry name" value="Put_SAM_MeTrfase"/>
</dbReference>
<evidence type="ECO:0000256" key="8">
    <source>
        <dbReference type="ARBA" id="ARBA00023180"/>
    </source>
</evidence>
<feature type="compositionally biased region" description="Basic and acidic residues" evidence="10">
    <location>
        <begin position="141"/>
        <end position="180"/>
    </location>
</feature>
<evidence type="ECO:0000256" key="2">
    <source>
        <dbReference type="ARBA" id="ARBA00022603"/>
    </source>
</evidence>
<dbReference type="GO" id="GO:0032259">
    <property type="term" value="P:methylation"/>
    <property type="evidence" value="ECO:0007669"/>
    <property type="project" value="UniProtKB-KW"/>
</dbReference>
<evidence type="ECO:0000313" key="12">
    <source>
        <dbReference type="EMBL" id="KAL3524574.1"/>
    </source>
</evidence>
<feature type="compositionally biased region" description="Polar residues" evidence="10">
    <location>
        <begin position="47"/>
        <end position="67"/>
    </location>
</feature>
<feature type="compositionally biased region" description="Basic and acidic residues" evidence="10">
    <location>
        <begin position="193"/>
        <end position="202"/>
    </location>
</feature>
<dbReference type="EMBL" id="JBJUIK010000006">
    <property type="protein sequence ID" value="KAL3524574.1"/>
    <property type="molecule type" value="Genomic_DNA"/>
</dbReference>
<dbReference type="Gene3D" id="3.40.50.150">
    <property type="entry name" value="Vaccinia Virus protein VP39"/>
    <property type="match status" value="1"/>
</dbReference>
<dbReference type="GO" id="GO:0012505">
    <property type="term" value="C:endomembrane system"/>
    <property type="evidence" value="ECO:0007669"/>
    <property type="project" value="UniProtKB-SubCell"/>
</dbReference>
<dbReference type="PANTHER" id="PTHR10108">
    <property type="entry name" value="SAM-DEPENDENT METHYLTRANSFERASE"/>
    <property type="match status" value="1"/>
</dbReference>
<reference evidence="12 13" key="1">
    <citation type="submission" date="2024-11" db="EMBL/GenBank/DDBJ databases">
        <title>A near-complete genome assembly of Cinchona calisaya.</title>
        <authorList>
            <person name="Lian D.C."/>
            <person name="Zhao X.W."/>
            <person name="Wei L."/>
        </authorList>
    </citation>
    <scope>NUCLEOTIDE SEQUENCE [LARGE SCALE GENOMIC DNA]</scope>
    <source>
        <tissue evidence="12">Nenye</tissue>
    </source>
</reference>
<keyword evidence="8" id="KW-0325">Glycoprotein</keyword>
<evidence type="ECO:0000256" key="4">
    <source>
        <dbReference type="ARBA" id="ARBA00022692"/>
    </source>
</evidence>
<feature type="transmembrane region" description="Helical" evidence="11">
    <location>
        <begin position="21"/>
        <end position="39"/>
    </location>
</feature>
<feature type="region of interest" description="Disordered" evidence="10">
    <location>
        <begin position="263"/>
        <end position="288"/>
    </location>
</feature>
<dbReference type="SUPFAM" id="SSF53335">
    <property type="entry name" value="S-adenosyl-L-methionine-dependent methyltransferases"/>
    <property type="match status" value="2"/>
</dbReference>
<dbReference type="FunFam" id="3.40.50.150:FF:000084">
    <property type="entry name" value="probable methyltransferase PMT23"/>
    <property type="match status" value="1"/>
</dbReference>
<keyword evidence="13" id="KW-1185">Reference proteome</keyword>
<proteinExistence type="inferred from homology"/>
<comment type="caution">
    <text evidence="12">The sequence shown here is derived from an EMBL/GenBank/DDBJ whole genome shotgun (WGS) entry which is preliminary data.</text>
</comment>
<evidence type="ECO:0000256" key="6">
    <source>
        <dbReference type="ARBA" id="ARBA00022989"/>
    </source>
</evidence>
<dbReference type="InterPro" id="IPR029063">
    <property type="entry name" value="SAM-dependent_MTases_sf"/>
</dbReference>
<dbReference type="Pfam" id="PF03141">
    <property type="entry name" value="Methyltransf_29"/>
    <property type="match status" value="1"/>
</dbReference>
<keyword evidence="6 11" id="KW-1133">Transmembrane helix</keyword>
<evidence type="ECO:0000256" key="1">
    <source>
        <dbReference type="ARBA" id="ARBA00008361"/>
    </source>
</evidence>
<comment type="subcellular location">
    <subcellularLocation>
        <location evidence="9">Endomembrane system</location>
        <topology evidence="9">Single-pass type II membrane protein</topology>
    </subcellularLocation>
</comment>
<keyword evidence="2" id="KW-0489">Methyltransferase</keyword>
<gene>
    <name evidence="12" type="ORF">ACH5RR_012946</name>
</gene>
<feature type="region of interest" description="Disordered" evidence="10">
    <location>
        <begin position="47"/>
        <end position="247"/>
    </location>
</feature>
<dbReference type="GO" id="GO:0008168">
    <property type="term" value="F:methyltransferase activity"/>
    <property type="evidence" value="ECO:0007669"/>
    <property type="project" value="UniProtKB-KW"/>
</dbReference>